<dbReference type="InterPro" id="IPR024964">
    <property type="entry name" value="CTLH/CRA"/>
</dbReference>
<sequence length="451" mass="51585">MEGVTIVEEHVDRLLNKYAQYIDAYCTSLDSLNRQLDTLHRELIAGTIQKKSAIMRWPILSNIDAEPESTLSVAAVLIFEQFLKRSREVLQQICSNHRDMHASVSKVGREIEKVCHSIRMQRVRANRRIFCFQNFVSNLEEVCMRKIVYEKDPLLRPHVNLLLAKHYLSMGLVDIADELLQHSGVQCDVNNKTRFTNMYKIVDALKNKDITPALEYLISCAAGLFNQWAELNKEKLERLNSNLGFYLARLQFVQLIEKGCQSREKIMEFAKRFHRFANTNTKEMQVLMASMVFMASGLESSPYNYLLSDNMWDQAIAAFTSDWCKVYRIPTSSPLSVIIEVGIKAVTAMLNLRKVMRQGKVAEVLGMADELPVEVDMAGFPQYHSVFACPILRQPTTEANPPVRLVCGHVISKDAVNRLVSHDRSLIRCNGLKCPYCPQESHISKTKVIYF</sequence>
<reference evidence="9" key="2">
    <citation type="submission" date="2014-03" db="EMBL/GenBank/DDBJ databases">
        <title>The whipworm genome and dual-species transcriptomics of an intimate host-pathogen interaction.</title>
        <authorList>
            <person name="Foth B.J."/>
            <person name="Tsai I.J."/>
            <person name="Reid A.J."/>
            <person name="Bancroft A.J."/>
            <person name="Nichol S."/>
            <person name="Tracey A."/>
            <person name="Holroyd N."/>
            <person name="Cotton J.A."/>
            <person name="Stanley E.J."/>
            <person name="Zarowiecki M."/>
            <person name="Liu J.Z."/>
            <person name="Huckvale T."/>
            <person name="Cooper P.J."/>
            <person name="Grencis R.K."/>
            <person name="Berriman M."/>
        </authorList>
    </citation>
    <scope>NUCLEOTIDE SEQUENCE [LARGE SCALE GENOMIC DNA]</scope>
</reference>
<evidence type="ECO:0000313" key="10">
    <source>
        <dbReference type="Proteomes" id="UP000030665"/>
    </source>
</evidence>
<evidence type="ECO:0000256" key="4">
    <source>
        <dbReference type="ARBA" id="ARBA00022771"/>
    </source>
</evidence>
<evidence type="ECO:0000259" key="8">
    <source>
        <dbReference type="PROSITE" id="PS51867"/>
    </source>
</evidence>
<dbReference type="Gene3D" id="3.30.40.10">
    <property type="entry name" value="Zinc/RING finger domain, C3HC4 (zinc finger)"/>
    <property type="match status" value="1"/>
</dbReference>
<dbReference type="GO" id="GO:0008270">
    <property type="term" value="F:zinc ion binding"/>
    <property type="evidence" value="ECO:0007669"/>
    <property type="project" value="UniProtKB-KW"/>
</dbReference>
<evidence type="ECO:0000259" key="7">
    <source>
        <dbReference type="PROSITE" id="PS50897"/>
    </source>
</evidence>
<gene>
    <name evidence="9" type="ORF">TTRE_0000385201</name>
</gene>
<dbReference type="GO" id="GO:0034657">
    <property type="term" value="C:GID complex"/>
    <property type="evidence" value="ECO:0007669"/>
    <property type="project" value="TreeGrafter"/>
</dbReference>
<dbReference type="PROSITE" id="PS50897">
    <property type="entry name" value="CTLH"/>
    <property type="match status" value="1"/>
</dbReference>
<dbReference type="OrthoDB" id="1933281at2759"/>
<dbReference type="FunFam" id="3.30.40.10:FF:000143">
    <property type="entry name" value="Regulator of gluconeogenesis Rmd5"/>
    <property type="match status" value="1"/>
</dbReference>
<dbReference type="PROSITE" id="PS51867">
    <property type="entry name" value="ZF_RING_GID"/>
    <property type="match status" value="1"/>
</dbReference>
<dbReference type="InterPro" id="IPR045098">
    <property type="entry name" value="Fyv10_fam"/>
</dbReference>
<dbReference type="SMART" id="SM00757">
    <property type="entry name" value="CRA"/>
    <property type="match status" value="1"/>
</dbReference>
<dbReference type="PANTHER" id="PTHR12170:SF3">
    <property type="entry name" value="GH10162P"/>
    <property type="match status" value="1"/>
</dbReference>
<dbReference type="AlphaFoldDB" id="A0A077Z6Y1"/>
<keyword evidence="2" id="KW-0963">Cytoplasm</keyword>
<dbReference type="Proteomes" id="UP000030665">
    <property type="component" value="Unassembled WGS sequence"/>
</dbReference>
<dbReference type="InterPro" id="IPR013144">
    <property type="entry name" value="CRA_dom"/>
</dbReference>
<dbReference type="STRING" id="36087.A0A077Z6Y1"/>
<dbReference type="InterPro" id="IPR013083">
    <property type="entry name" value="Znf_RING/FYVE/PHD"/>
</dbReference>
<feature type="domain" description="CTLH" evidence="7">
    <location>
        <begin position="194"/>
        <end position="263"/>
    </location>
</feature>
<organism evidence="9 10">
    <name type="scientific">Trichuris trichiura</name>
    <name type="common">Whipworm</name>
    <name type="synonym">Trichocephalus trichiurus</name>
    <dbReference type="NCBI Taxonomy" id="36087"/>
    <lineage>
        <taxon>Eukaryota</taxon>
        <taxon>Metazoa</taxon>
        <taxon>Ecdysozoa</taxon>
        <taxon>Nematoda</taxon>
        <taxon>Enoplea</taxon>
        <taxon>Dorylaimia</taxon>
        <taxon>Trichinellida</taxon>
        <taxon>Trichuridae</taxon>
        <taxon>Trichuris</taxon>
    </lineage>
</organism>
<keyword evidence="5" id="KW-0862">Zinc</keyword>
<evidence type="ECO:0000256" key="2">
    <source>
        <dbReference type="ARBA" id="ARBA00022490"/>
    </source>
</evidence>
<evidence type="ECO:0000256" key="6">
    <source>
        <dbReference type="PROSITE-ProRule" id="PRU01215"/>
    </source>
</evidence>
<keyword evidence="3" id="KW-0479">Metal-binding</keyword>
<keyword evidence="4 6" id="KW-0863">Zinc-finger</keyword>
<evidence type="ECO:0000256" key="1">
    <source>
        <dbReference type="ARBA" id="ARBA00004496"/>
    </source>
</evidence>
<dbReference type="InterPro" id="IPR044063">
    <property type="entry name" value="ZF_RING_GID"/>
</dbReference>
<comment type="subcellular location">
    <subcellularLocation>
        <location evidence="1">Cytoplasm</location>
    </subcellularLocation>
</comment>
<evidence type="ECO:0000256" key="5">
    <source>
        <dbReference type="ARBA" id="ARBA00022833"/>
    </source>
</evidence>
<dbReference type="Pfam" id="PF10607">
    <property type="entry name" value="CTLH"/>
    <property type="match status" value="1"/>
</dbReference>
<dbReference type="InterPro" id="IPR006595">
    <property type="entry name" value="CTLH_C"/>
</dbReference>
<reference evidence="9" key="1">
    <citation type="submission" date="2014-01" db="EMBL/GenBank/DDBJ databases">
        <authorList>
            <person name="Aslett M."/>
        </authorList>
    </citation>
    <scope>NUCLEOTIDE SEQUENCE</scope>
</reference>
<proteinExistence type="predicted"/>
<protein>
    <submittedName>
        <fullName evidence="9">RMD5 protein</fullName>
    </submittedName>
</protein>
<evidence type="ECO:0000256" key="3">
    <source>
        <dbReference type="ARBA" id="ARBA00022723"/>
    </source>
</evidence>
<dbReference type="PANTHER" id="PTHR12170">
    <property type="entry name" value="MACROPHAGE ERYTHROBLAST ATTACHER-RELATED"/>
    <property type="match status" value="1"/>
</dbReference>
<keyword evidence="10" id="KW-1185">Reference proteome</keyword>
<name>A0A077Z6Y1_TRITR</name>
<dbReference type="GO" id="GO:0061630">
    <property type="term" value="F:ubiquitin protein ligase activity"/>
    <property type="evidence" value="ECO:0007669"/>
    <property type="project" value="InterPro"/>
</dbReference>
<dbReference type="GO" id="GO:0005737">
    <property type="term" value="C:cytoplasm"/>
    <property type="evidence" value="ECO:0007669"/>
    <property type="project" value="UniProtKB-SubCell"/>
</dbReference>
<feature type="domain" description="RING-Gid-type" evidence="8">
    <location>
        <begin position="389"/>
        <end position="437"/>
    </location>
</feature>
<dbReference type="GO" id="GO:0005634">
    <property type="term" value="C:nucleus"/>
    <property type="evidence" value="ECO:0007669"/>
    <property type="project" value="TreeGrafter"/>
</dbReference>
<dbReference type="EMBL" id="HG805965">
    <property type="protein sequence ID" value="CDW55579.1"/>
    <property type="molecule type" value="Genomic_DNA"/>
</dbReference>
<dbReference type="SUPFAM" id="SSF57850">
    <property type="entry name" value="RING/U-box"/>
    <property type="match status" value="1"/>
</dbReference>
<accession>A0A077Z6Y1</accession>
<feature type="zinc finger region" description="RING-Gid-type" evidence="6">
    <location>
        <begin position="389"/>
        <end position="437"/>
    </location>
</feature>
<dbReference type="GO" id="GO:0043161">
    <property type="term" value="P:proteasome-mediated ubiquitin-dependent protein catabolic process"/>
    <property type="evidence" value="ECO:0007669"/>
    <property type="project" value="InterPro"/>
</dbReference>
<evidence type="ECO:0000313" key="9">
    <source>
        <dbReference type="EMBL" id="CDW55579.1"/>
    </source>
</evidence>